<dbReference type="SMART" id="SM00883">
    <property type="entry name" value="Cpn10"/>
    <property type="match status" value="1"/>
</dbReference>
<dbReference type="InterPro" id="IPR020818">
    <property type="entry name" value="Chaperonin_GroES"/>
</dbReference>
<dbReference type="InterPro" id="IPR037124">
    <property type="entry name" value="Chaperonin_GroES_sf"/>
</dbReference>
<evidence type="ECO:0000313" key="4">
    <source>
        <dbReference type="Proteomes" id="UP000001876"/>
    </source>
</evidence>
<dbReference type="GO" id="GO:0005524">
    <property type="term" value="F:ATP binding"/>
    <property type="evidence" value="ECO:0007669"/>
    <property type="project" value="InterPro"/>
</dbReference>
<accession>C1N9C9</accession>
<dbReference type="SUPFAM" id="SSF50129">
    <property type="entry name" value="GroES-like"/>
    <property type="match status" value="1"/>
</dbReference>
<dbReference type="STRING" id="564608.C1N9C9"/>
<dbReference type="OrthoDB" id="496861at2759"/>
<sequence>MSTLTISANARALGAVKVRAADASRVLRAPSATANPPSLRRASEKMPSPRPSIRATRRRDATAPRTRSRRDRGNRVLVIADAPETKTAGGILLTTGAGPGGPGSSVTGSVSAVGADVKAVKAGDKVLVNGFAGSDIELDDGSKGKFLTEDDILAVVS</sequence>
<dbReference type="Pfam" id="PF00166">
    <property type="entry name" value="Cpn10"/>
    <property type="match status" value="1"/>
</dbReference>
<feature type="region of interest" description="Disordered" evidence="2">
    <location>
        <begin position="22"/>
        <end position="75"/>
    </location>
</feature>
<proteinExistence type="predicted"/>
<dbReference type="InterPro" id="IPR011032">
    <property type="entry name" value="GroES-like_sf"/>
</dbReference>
<name>C1N9C9_MICPC</name>
<dbReference type="RefSeq" id="XP_003064432.1">
    <property type="nucleotide sequence ID" value="XM_003064386.1"/>
</dbReference>
<dbReference type="GeneID" id="9690037"/>
<reference evidence="3 4" key="1">
    <citation type="journal article" date="2009" name="Science">
        <title>Green evolution and dynamic adaptations revealed by genomes of the marine picoeukaryotes Micromonas.</title>
        <authorList>
            <person name="Worden A.Z."/>
            <person name="Lee J.H."/>
            <person name="Mock T."/>
            <person name="Rouze P."/>
            <person name="Simmons M.P."/>
            <person name="Aerts A.L."/>
            <person name="Allen A.E."/>
            <person name="Cuvelier M.L."/>
            <person name="Derelle E."/>
            <person name="Everett M.V."/>
            <person name="Foulon E."/>
            <person name="Grimwood J."/>
            <person name="Gundlach H."/>
            <person name="Henrissat B."/>
            <person name="Napoli C."/>
            <person name="McDonald S.M."/>
            <person name="Parker M.S."/>
            <person name="Rombauts S."/>
            <person name="Salamov A."/>
            <person name="Von Dassow P."/>
            <person name="Badger J.H."/>
            <person name="Coutinho P.M."/>
            <person name="Demir E."/>
            <person name="Dubchak I."/>
            <person name="Gentemann C."/>
            <person name="Eikrem W."/>
            <person name="Gready J.E."/>
            <person name="John U."/>
            <person name="Lanier W."/>
            <person name="Lindquist E.A."/>
            <person name="Lucas S."/>
            <person name="Mayer K.F."/>
            <person name="Moreau H."/>
            <person name="Not F."/>
            <person name="Otillar R."/>
            <person name="Panaud O."/>
            <person name="Pangilinan J."/>
            <person name="Paulsen I."/>
            <person name="Piegu B."/>
            <person name="Poliakov A."/>
            <person name="Robbens S."/>
            <person name="Schmutz J."/>
            <person name="Toulza E."/>
            <person name="Wyss T."/>
            <person name="Zelensky A."/>
            <person name="Zhou K."/>
            <person name="Armbrust E.V."/>
            <person name="Bhattacharya D."/>
            <person name="Goodenough U.W."/>
            <person name="Van de Peer Y."/>
            <person name="Grigoriev I.V."/>
        </authorList>
    </citation>
    <scope>NUCLEOTIDE SEQUENCE [LARGE SCALE GENOMIC DNA]</scope>
    <source>
        <strain evidence="3 4">CCMP1545</strain>
    </source>
</reference>
<evidence type="ECO:0000256" key="2">
    <source>
        <dbReference type="SAM" id="MobiDB-lite"/>
    </source>
</evidence>
<dbReference type="EMBL" id="GG663751">
    <property type="protein sequence ID" value="EEH51337.1"/>
    <property type="molecule type" value="Genomic_DNA"/>
</dbReference>
<evidence type="ECO:0000313" key="3">
    <source>
        <dbReference type="EMBL" id="EEH51337.1"/>
    </source>
</evidence>
<organism evidence="4">
    <name type="scientific">Micromonas pusilla (strain CCMP1545)</name>
    <name type="common">Picoplanktonic green alga</name>
    <dbReference type="NCBI Taxonomy" id="564608"/>
    <lineage>
        <taxon>Eukaryota</taxon>
        <taxon>Viridiplantae</taxon>
        <taxon>Chlorophyta</taxon>
        <taxon>Mamiellophyceae</taxon>
        <taxon>Mamiellales</taxon>
        <taxon>Mamiellaceae</taxon>
        <taxon>Micromonas</taxon>
    </lineage>
</organism>
<dbReference type="KEGG" id="mpp:MICPUCDRAFT_54455"/>
<keyword evidence="4" id="KW-1185">Reference proteome</keyword>
<gene>
    <name evidence="3" type="ORF">MICPUCDRAFT_54455</name>
</gene>
<evidence type="ECO:0000256" key="1">
    <source>
        <dbReference type="ARBA" id="ARBA00023186"/>
    </source>
</evidence>
<dbReference type="Proteomes" id="UP000001876">
    <property type="component" value="Unassembled WGS sequence"/>
</dbReference>
<dbReference type="GO" id="GO:0044183">
    <property type="term" value="F:protein folding chaperone"/>
    <property type="evidence" value="ECO:0007669"/>
    <property type="project" value="InterPro"/>
</dbReference>
<keyword evidence="1" id="KW-0143">Chaperone</keyword>
<dbReference type="AlphaFoldDB" id="C1N9C9"/>
<protein>
    <submittedName>
        <fullName evidence="3">Predicted protein</fullName>
    </submittedName>
</protein>
<dbReference type="CDD" id="cd00320">
    <property type="entry name" value="cpn10"/>
    <property type="match status" value="1"/>
</dbReference>
<dbReference type="Gene3D" id="2.30.33.40">
    <property type="entry name" value="GroES chaperonin"/>
    <property type="match status" value="1"/>
</dbReference>